<keyword evidence="1" id="KW-0805">Transcription regulation</keyword>
<evidence type="ECO:0000259" key="5">
    <source>
        <dbReference type="PROSITE" id="PS51078"/>
    </source>
</evidence>
<protein>
    <submittedName>
        <fullName evidence="6">IclR family transcriptional regulator</fullName>
    </submittedName>
</protein>
<keyword evidence="2" id="KW-0238">DNA-binding</keyword>
<evidence type="ECO:0000256" key="2">
    <source>
        <dbReference type="ARBA" id="ARBA00023125"/>
    </source>
</evidence>
<dbReference type="PANTHER" id="PTHR30136">
    <property type="entry name" value="HELIX-TURN-HELIX TRANSCRIPTIONAL REGULATOR, ICLR FAMILY"/>
    <property type="match status" value="1"/>
</dbReference>
<dbReference type="InterPro" id="IPR029016">
    <property type="entry name" value="GAF-like_dom_sf"/>
</dbReference>
<evidence type="ECO:0000313" key="7">
    <source>
        <dbReference type="Proteomes" id="UP001501004"/>
    </source>
</evidence>
<dbReference type="InterPro" id="IPR014757">
    <property type="entry name" value="Tscrpt_reg_IclR_C"/>
</dbReference>
<dbReference type="PROSITE" id="PS51078">
    <property type="entry name" value="ICLR_ED"/>
    <property type="match status" value="1"/>
</dbReference>
<dbReference type="Pfam" id="PF09339">
    <property type="entry name" value="HTH_IclR"/>
    <property type="match status" value="1"/>
</dbReference>
<gene>
    <name evidence="6" type="ORF">GCM10022239_08520</name>
</gene>
<dbReference type="EMBL" id="BAABAE010000002">
    <property type="protein sequence ID" value="GAA3734697.1"/>
    <property type="molecule type" value="Genomic_DNA"/>
</dbReference>
<accession>A0ABP7FAK3</accession>
<dbReference type="InterPro" id="IPR005471">
    <property type="entry name" value="Tscrpt_reg_IclR_N"/>
</dbReference>
<dbReference type="InterPro" id="IPR036388">
    <property type="entry name" value="WH-like_DNA-bd_sf"/>
</dbReference>
<evidence type="ECO:0000313" key="6">
    <source>
        <dbReference type="EMBL" id="GAA3734697.1"/>
    </source>
</evidence>
<evidence type="ECO:0000256" key="1">
    <source>
        <dbReference type="ARBA" id="ARBA00023015"/>
    </source>
</evidence>
<sequence length="270" mass="29159">MDTADEETEPGKDRYLVVAAARTLDILDTVAASPNPLTLTEIAASVGLPRPTAHRLVRTLQASNWLERENNYYKVGFKGFQLGAAAGASLEVRTVSLPYLVELRDSLQLNVQVAKLAQWQVVYLERVLSPNSPKLLQARAGAILPAHCTGLGKVLLAHRNLEDVAKWATQEGLEKLTPNTISDVGSLLEALYDIRSRGYGIEDGERQPEVACIAAPLRDFSGEVVAAISATGLRESMPRPLIGSDMADEITRVAGAISQALGYSGTQRTR</sequence>
<dbReference type="InterPro" id="IPR036390">
    <property type="entry name" value="WH_DNA-bd_sf"/>
</dbReference>
<dbReference type="Pfam" id="PF01614">
    <property type="entry name" value="IclR_C"/>
    <property type="match status" value="1"/>
</dbReference>
<dbReference type="SMART" id="SM00346">
    <property type="entry name" value="HTH_ICLR"/>
    <property type="match status" value="1"/>
</dbReference>
<dbReference type="PROSITE" id="PS51077">
    <property type="entry name" value="HTH_ICLR"/>
    <property type="match status" value="1"/>
</dbReference>
<keyword evidence="7" id="KW-1185">Reference proteome</keyword>
<dbReference type="Gene3D" id="3.30.450.40">
    <property type="match status" value="1"/>
</dbReference>
<feature type="domain" description="IclR-ED" evidence="5">
    <location>
        <begin position="78"/>
        <end position="263"/>
    </location>
</feature>
<dbReference type="Gene3D" id="1.10.10.10">
    <property type="entry name" value="Winged helix-like DNA-binding domain superfamily/Winged helix DNA-binding domain"/>
    <property type="match status" value="1"/>
</dbReference>
<dbReference type="PANTHER" id="PTHR30136:SF24">
    <property type="entry name" value="HTH-TYPE TRANSCRIPTIONAL REPRESSOR ALLR"/>
    <property type="match status" value="1"/>
</dbReference>
<organism evidence="6 7">
    <name type="scientific">Leifsonella bigeumensis</name>
    <dbReference type="NCBI Taxonomy" id="433643"/>
    <lineage>
        <taxon>Bacteria</taxon>
        <taxon>Bacillati</taxon>
        <taxon>Actinomycetota</taxon>
        <taxon>Actinomycetes</taxon>
        <taxon>Micrococcales</taxon>
        <taxon>Microbacteriaceae</taxon>
        <taxon>Leifsonella</taxon>
    </lineage>
</organism>
<keyword evidence="3" id="KW-0804">Transcription</keyword>
<dbReference type="SUPFAM" id="SSF46785">
    <property type="entry name" value="Winged helix' DNA-binding domain"/>
    <property type="match status" value="1"/>
</dbReference>
<evidence type="ECO:0000259" key="4">
    <source>
        <dbReference type="PROSITE" id="PS51077"/>
    </source>
</evidence>
<dbReference type="InterPro" id="IPR050707">
    <property type="entry name" value="HTH_MetabolicPath_Reg"/>
</dbReference>
<proteinExistence type="predicted"/>
<comment type="caution">
    <text evidence="6">The sequence shown here is derived from an EMBL/GenBank/DDBJ whole genome shotgun (WGS) entry which is preliminary data.</text>
</comment>
<dbReference type="SUPFAM" id="SSF55781">
    <property type="entry name" value="GAF domain-like"/>
    <property type="match status" value="1"/>
</dbReference>
<evidence type="ECO:0000256" key="3">
    <source>
        <dbReference type="ARBA" id="ARBA00023163"/>
    </source>
</evidence>
<name>A0ABP7FAK3_9MICO</name>
<feature type="domain" description="HTH iclR-type" evidence="4">
    <location>
        <begin position="17"/>
        <end position="77"/>
    </location>
</feature>
<dbReference type="RefSeq" id="WP_344754048.1">
    <property type="nucleotide sequence ID" value="NZ_BAABAE010000002.1"/>
</dbReference>
<dbReference type="Proteomes" id="UP001501004">
    <property type="component" value="Unassembled WGS sequence"/>
</dbReference>
<reference evidence="7" key="1">
    <citation type="journal article" date="2019" name="Int. J. Syst. Evol. Microbiol.">
        <title>The Global Catalogue of Microorganisms (GCM) 10K type strain sequencing project: providing services to taxonomists for standard genome sequencing and annotation.</title>
        <authorList>
            <consortium name="The Broad Institute Genomics Platform"/>
            <consortium name="The Broad Institute Genome Sequencing Center for Infectious Disease"/>
            <person name="Wu L."/>
            <person name="Ma J."/>
        </authorList>
    </citation>
    <scope>NUCLEOTIDE SEQUENCE [LARGE SCALE GENOMIC DNA]</scope>
    <source>
        <strain evidence="7">JCM 16949</strain>
    </source>
</reference>